<evidence type="ECO:0000256" key="1">
    <source>
        <dbReference type="ARBA" id="ARBA00006484"/>
    </source>
</evidence>
<dbReference type="EMBL" id="JBHSAQ010000002">
    <property type="protein sequence ID" value="MFC3958006.1"/>
    <property type="molecule type" value="Genomic_DNA"/>
</dbReference>
<dbReference type="InterPro" id="IPR002347">
    <property type="entry name" value="SDR_fam"/>
</dbReference>
<dbReference type="InterPro" id="IPR020904">
    <property type="entry name" value="Sc_DH/Rdtase_CS"/>
</dbReference>
<dbReference type="SUPFAM" id="SSF51735">
    <property type="entry name" value="NAD(P)-binding Rossmann-fold domains"/>
    <property type="match status" value="1"/>
</dbReference>
<dbReference type="PROSITE" id="PS00061">
    <property type="entry name" value="ADH_SHORT"/>
    <property type="match status" value="1"/>
</dbReference>
<comment type="similarity">
    <text evidence="1 3">Belongs to the short-chain dehydrogenases/reductases (SDR) family.</text>
</comment>
<dbReference type="PANTHER" id="PTHR43976:SF16">
    <property type="entry name" value="SHORT-CHAIN DEHYDROGENASE_REDUCTASE FAMILY PROTEIN"/>
    <property type="match status" value="1"/>
</dbReference>
<dbReference type="AlphaFoldDB" id="A0ABD5NLW6"/>
<evidence type="ECO:0000256" key="3">
    <source>
        <dbReference type="RuleBase" id="RU000363"/>
    </source>
</evidence>
<dbReference type="EC" id="1.1.-.-" evidence="6"/>
<dbReference type="InterPro" id="IPR051911">
    <property type="entry name" value="SDR_oxidoreductase"/>
</dbReference>
<dbReference type="PRINTS" id="PR00081">
    <property type="entry name" value="GDHRDH"/>
</dbReference>
<dbReference type="RefSeq" id="WP_256530694.1">
    <property type="nucleotide sequence ID" value="NZ_CP101824.1"/>
</dbReference>
<dbReference type="InterPro" id="IPR036291">
    <property type="entry name" value="NAD(P)-bd_dom_sf"/>
</dbReference>
<keyword evidence="7" id="KW-1185">Reference proteome</keyword>
<organism evidence="6 7">
    <name type="scientific">Halovivax cerinus</name>
    <dbReference type="NCBI Taxonomy" id="1487865"/>
    <lineage>
        <taxon>Archaea</taxon>
        <taxon>Methanobacteriati</taxon>
        <taxon>Methanobacteriota</taxon>
        <taxon>Stenosarchaea group</taxon>
        <taxon>Halobacteria</taxon>
        <taxon>Halobacteriales</taxon>
        <taxon>Natrialbaceae</taxon>
        <taxon>Halovivax</taxon>
    </lineage>
</organism>
<dbReference type="CDD" id="cd05374">
    <property type="entry name" value="17beta-HSD-like_SDR_c"/>
    <property type="match status" value="1"/>
</dbReference>
<evidence type="ECO:0000259" key="5">
    <source>
        <dbReference type="SMART" id="SM00822"/>
    </source>
</evidence>
<evidence type="ECO:0000256" key="4">
    <source>
        <dbReference type="SAM" id="MobiDB-lite"/>
    </source>
</evidence>
<sequence>MTSATAADAGESADATRADRTERSDERDGTADVLDEDRYTRKQSVLITGCSSGIGRATALAFLDEGWTVVASARDPTDITDLAEAGCETITLDVTDPDQVATVVERTVAETGAIDCLVNNAGYAQMGPLEDVSPEDLHRQFDVNVFGPHRLTRAALSHMRAQGDGRIVNVSSINGRVSVAGSGAYAGSKHAMEAMSDALRVEVDPFDVDVVLIEPGPVETAFAERVDDELPDSRTPDYDDIYEIFEDTQLIGGSGPLASPPKDVADAIVHAATCSEPPARYPVGPVAHYGSYARFLPDRIRDGLYGLVRKLV</sequence>
<dbReference type="SMART" id="SM00822">
    <property type="entry name" value="PKS_KR"/>
    <property type="match status" value="1"/>
</dbReference>
<dbReference type="PRINTS" id="PR00080">
    <property type="entry name" value="SDRFAMILY"/>
</dbReference>
<feature type="region of interest" description="Disordered" evidence="4">
    <location>
        <begin position="1"/>
        <end position="35"/>
    </location>
</feature>
<dbReference type="Proteomes" id="UP001595846">
    <property type="component" value="Unassembled WGS sequence"/>
</dbReference>
<dbReference type="Gene3D" id="3.40.50.720">
    <property type="entry name" value="NAD(P)-binding Rossmann-like Domain"/>
    <property type="match status" value="1"/>
</dbReference>
<feature type="domain" description="Ketoreductase" evidence="5">
    <location>
        <begin position="43"/>
        <end position="221"/>
    </location>
</feature>
<dbReference type="GeneID" id="73903388"/>
<dbReference type="PANTHER" id="PTHR43976">
    <property type="entry name" value="SHORT CHAIN DEHYDROGENASE"/>
    <property type="match status" value="1"/>
</dbReference>
<name>A0ABD5NLW6_9EURY</name>
<evidence type="ECO:0000313" key="6">
    <source>
        <dbReference type="EMBL" id="MFC3958006.1"/>
    </source>
</evidence>
<reference evidence="6 7" key="1">
    <citation type="journal article" date="2019" name="Int. J. Syst. Evol. Microbiol.">
        <title>The Global Catalogue of Microorganisms (GCM) 10K type strain sequencing project: providing services to taxonomists for standard genome sequencing and annotation.</title>
        <authorList>
            <consortium name="The Broad Institute Genomics Platform"/>
            <consortium name="The Broad Institute Genome Sequencing Center for Infectious Disease"/>
            <person name="Wu L."/>
            <person name="Ma J."/>
        </authorList>
    </citation>
    <scope>NUCLEOTIDE SEQUENCE [LARGE SCALE GENOMIC DNA]</scope>
    <source>
        <strain evidence="6 7">IBRC-M 10256</strain>
    </source>
</reference>
<comment type="caution">
    <text evidence="6">The sequence shown here is derived from an EMBL/GenBank/DDBJ whole genome shotgun (WGS) entry which is preliminary data.</text>
</comment>
<dbReference type="Pfam" id="PF00106">
    <property type="entry name" value="adh_short"/>
    <property type="match status" value="1"/>
</dbReference>
<feature type="compositionally biased region" description="Low complexity" evidence="4">
    <location>
        <begin position="1"/>
        <end position="13"/>
    </location>
</feature>
<proteinExistence type="inferred from homology"/>
<gene>
    <name evidence="6" type="ORF">ACFOUR_06420</name>
</gene>
<dbReference type="InterPro" id="IPR057326">
    <property type="entry name" value="KR_dom"/>
</dbReference>
<keyword evidence="2 6" id="KW-0560">Oxidoreductase</keyword>
<protein>
    <submittedName>
        <fullName evidence="6">SDR family oxidoreductase</fullName>
        <ecNumber evidence="6">1.1.-.-</ecNumber>
    </submittedName>
</protein>
<evidence type="ECO:0000256" key="2">
    <source>
        <dbReference type="ARBA" id="ARBA00023002"/>
    </source>
</evidence>
<accession>A0ABD5NLW6</accession>
<evidence type="ECO:0000313" key="7">
    <source>
        <dbReference type="Proteomes" id="UP001595846"/>
    </source>
</evidence>
<dbReference type="GO" id="GO:0016491">
    <property type="term" value="F:oxidoreductase activity"/>
    <property type="evidence" value="ECO:0007669"/>
    <property type="project" value="UniProtKB-KW"/>
</dbReference>
<feature type="compositionally biased region" description="Basic and acidic residues" evidence="4">
    <location>
        <begin position="14"/>
        <end position="35"/>
    </location>
</feature>